<dbReference type="InterPro" id="IPR013083">
    <property type="entry name" value="Znf_RING/FYVE/PHD"/>
</dbReference>
<dbReference type="Gene3D" id="3.30.40.10">
    <property type="entry name" value="Zinc/RING finger domain, C3HC4 (zinc finger)"/>
    <property type="match status" value="2"/>
</dbReference>
<protein>
    <submittedName>
        <fullName evidence="10">Putative tnf receptor-associated factor</fullName>
    </submittedName>
</protein>
<keyword evidence="10" id="KW-0675">Receptor</keyword>
<dbReference type="AlphaFoldDB" id="A0A131XW98"/>
<dbReference type="GO" id="GO:0008270">
    <property type="term" value="F:zinc ion binding"/>
    <property type="evidence" value="ECO:0007669"/>
    <property type="project" value="UniProtKB-KW"/>
</dbReference>
<keyword evidence="4" id="KW-0677">Repeat</keyword>
<reference evidence="10" key="1">
    <citation type="submission" date="2016-02" db="EMBL/GenBank/DDBJ databases">
        <title>RNAseq analyses of the midgut from blood- or serum-fed Ixodes ricinus ticks.</title>
        <authorList>
            <person name="Perner J."/>
            <person name="Provaznik J."/>
            <person name="Schrenkova J."/>
            <person name="Urbanova V."/>
            <person name="Ribeiro J.M."/>
            <person name="Kopacek P."/>
        </authorList>
    </citation>
    <scope>NUCLEOTIDE SEQUENCE</scope>
    <source>
        <tissue evidence="10">Gut</tissue>
    </source>
</reference>
<dbReference type="SUPFAM" id="SSF57850">
    <property type="entry name" value="RING/U-box"/>
    <property type="match status" value="1"/>
</dbReference>
<evidence type="ECO:0000256" key="4">
    <source>
        <dbReference type="ARBA" id="ARBA00022737"/>
    </source>
</evidence>
<evidence type="ECO:0000256" key="5">
    <source>
        <dbReference type="ARBA" id="ARBA00022771"/>
    </source>
</evidence>
<feature type="domain" description="RING-type" evidence="8">
    <location>
        <begin position="30"/>
        <end position="68"/>
    </location>
</feature>
<dbReference type="SUPFAM" id="SSF49599">
    <property type="entry name" value="TRAF domain-like"/>
    <property type="match status" value="2"/>
</dbReference>
<dbReference type="GO" id="GO:0005737">
    <property type="term" value="C:cytoplasm"/>
    <property type="evidence" value="ECO:0007669"/>
    <property type="project" value="UniProtKB-SubCell"/>
</dbReference>
<name>A0A131XW98_IXORI</name>
<evidence type="ECO:0000259" key="8">
    <source>
        <dbReference type="PROSITE" id="PS50089"/>
    </source>
</evidence>
<dbReference type="GO" id="GO:0005164">
    <property type="term" value="F:tumor necrosis factor receptor binding"/>
    <property type="evidence" value="ECO:0007669"/>
    <property type="project" value="TreeGrafter"/>
</dbReference>
<evidence type="ECO:0000259" key="9">
    <source>
        <dbReference type="PROSITE" id="PS50145"/>
    </source>
</evidence>
<accession>A0A131XW98</accession>
<feature type="zinc finger region" description="TRAF-type" evidence="7">
    <location>
        <begin position="112"/>
        <end position="144"/>
    </location>
</feature>
<dbReference type="InterPro" id="IPR008974">
    <property type="entry name" value="TRAF-like"/>
</dbReference>
<dbReference type="PANTHER" id="PTHR10131:SF138">
    <property type="entry name" value="RE66324P"/>
    <property type="match status" value="1"/>
</dbReference>
<dbReference type="GO" id="GO:0043122">
    <property type="term" value="P:regulation of canonical NF-kappaB signal transduction"/>
    <property type="evidence" value="ECO:0007669"/>
    <property type="project" value="TreeGrafter"/>
</dbReference>
<dbReference type="Pfam" id="PF21355">
    <property type="entry name" value="TRAF-mep_MATH"/>
    <property type="match status" value="1"/>
</dbReference>
<keyword evidence="6 7" id="KW-0862">Zinc</keyword>
<keyword evidence="3 7" id="KW-0479">Metal-binding</keyword>
<sequence length="417" mass="46410">MRSFCVSGFSDALDWRPILFQEPAIAHSACALCGLVFLKAIRLFCGHTLCCECHEECSRQGSTCPIDEKSFGDDDCARVDLPEGFLEKRRASCWNKSNGCNFEGAVGTLLKHYIECAFHVVPCPKCKVSVLRSEIVEHCKHGCPVPAVGPVVDIDCATQGYDSIQQTSKEIKDALGKLSEDLSCLHTSLNLCREDVREAERRLKEQLEAQSAKPIEHLSRVHIEGPSLAEGGLSDVAGEGEEGCQAGNLSADADRPLHAPESTCQILRPDHQGKKFHWYLKGFAALQKQSRRNGCAVVESPRHYLSGYNVSIECSFQCGFALSPVMLILKVYPGAYDSSLEWPFSKTVKVGIIHGTDENLSSFRSEIVCPTIPYKLRRPQGNPNDRPLRFSHWETWYYLEKRGYVESDTLHLSLEVV</sequence>
<keyword evidence="2" id="KW-0963">Cytoplasm</keyword>
<evidence type="ECO:0000256" key="6">
    <source>
        <dbReference type="ARBA" id="ARBA00022833"/>
    </source>
</evidence>
<dbReference type="GO" id="GO:0009898">
    <property type="term" value="C:cytoplasmic side of plasma membrane"/>
    <property type="evidence" value="ECO:0007669"/>
    <property type="project" value="TreeGrafter"/>
</dbReference>
<evidence type="ECO:0000256" key="2">
    <source>
        <dbReference type="ARBA" id="ARBA00022490"/>
    </source>
</evidence>
<dbReference type="InterPro" id="IPR001841">
    <property type="entry name" value="Znf_RING"/>
</dbReference>
<dbReference type="PROSITE" id="PS50089">
    <property type="entry name" value="ZF_RING_2"/>
    <property type="match status" value="1"/>
</dbReference>
<feature type="domain" description="TRAF-type" evidence="9">
    <location>
        <begin position="112"/>
        <end position="144"/>
    </location>
</feature>
<evidence type="ECO:0000256" key="3">
    <source>
        <dbReference type="ARBA" id="ARBA00022723"/>
    </source>
</evidence>
<evidence type="ECO:0000313" key="10">
    <source>
        <dbReference type="EMBL" id="JAP70485.1"/>
    </source>
</evidence>
<dbReference type="InterPro" id="IPR001293">
    <property type="entry name" value="Znf_TRAF"/>
</dbReference>
<dbReference type="EMBL" id="GEFM01005311">
    <property type="protein sequence ID" value="JAP70485.1"/>
    <property type="molecule type" value="mRNA"/>
</dbReference>
<comment type="subcellular location">
    <subcellularLocation>
        <location evidence="1">Cytoplasm</location>
    </subcellularLocation>
</comment>
<evidence type="ECO:0000256" key="7">
    <source>
        <dbReference type="PROSITE-ProRule" id="PRU00207"/>
    </source>
</evidence>
<keyword evidence="5 7" id="KW-0863">Zinc-finger</keyword>
<dbReference type="PANTHER" id="PTHR10131">
    <property type="entry name" value="TNF RECEPTOR ASSOCIATED FACTOR"/>
    <property type="match status" value="1"/>
</dbReference>
<proteinExistence type="evidence at transcript level"/>
<evidence type="ECO:0000256" key="1">
    <source>
        <dbReference type="ARBA" id="ARBA00004496"/>
    </source>
</evidence>
<dbReference type="Gene3D" id="2.60.210.10">
    <property type="entry name" value="Apoptosis, Tumor Necrosis Factor Receptor Associated Protein 2, Chain A"/>
    <property type="match status" value="1"/>
</dbReference>
<dbReference type="InterPro" id="IPR049342">
    <property type="entry name" value="TRAF1-6_MATH_dom"/>
</dbReference>
<dbReference type="PROSITE" id="PS50145">
    <property type="entry name" value="ZF_TRAF"/>
    <property type="match status" value="1"/>
</dbReference>
<organism evidence="10">
    <name type="scientific">Ixodes ricinus</name>
    <name type="common">Common tick</name>
    <name type="synonym">Acarus ricinus</name>
    <dbReference type="NCBI Taxonomy" id="34613"/>
    <lineage>
        <taxon>Eukaryota</taxon>
        <taxon>Metazoa</taxon>
        <taxon>Ecdysozoa</taxon>
        <taxon>Arthropoda</taxon>
        <taxon>Chelicerata</taxon>
        <taxon>Arachnida</taxon>
        <taxon>Acari</taxon>
        <taxon>Parasitiformes</taxon>
        <taxon>Ixodida</taxon>
        <taxon>Ixodoidea</taxon>
        <taxon>Ixodidae</taxon>
        <taxon>Ixodinae</taxon>
        <taxon>Ixodes</taxon>
    </lineage>
</organism>